<dbReference type="AlphaFoldDB" id="A0A8C6L1N2"/>
<reference evidence="2" key="3">
    <citation type="submission" date="2025-09" db="UniProtKB">
        <authorList>
            <consortium name="Ensembl"/>
        </authorList>
    </citation>
    <scope>IDENTIFICATION</scope>
</reference>
<evidence type="ECO:0000313" key="2">
    <source>
        <dbReference type="Ensembl" id="ENSNFUP00015014316.1"/>
    </source>
</evidence>
<organism evidence="2 3">
    <name type="scientific">Nothobranchius furzeri</name>
    <name type="common">Turquoise killifish</name>
    <dbReference type="NCBI Taxonomy" id="105023"/>
    <lineage>
        <taxon>Eukaryota</taxon>
        <taxon>Metazoa</taxon>
        <taxon>Chordata</taxon>
        <taxon>Craniata</taxon>
        <taxon>Vertebrata</taxon>
        <taxon>Euteleostomi</taxon>
        <taxon>Actinopterygii</taxon>
        <taxon>Neopterygii</taxon>
        <taxon>Teleostei</taxon>
        <taxon>Neoteleostei</taxon>
        <taxon>Acanthomorphata</taxon>
        <taxon>Ovalentaria</taxon>
        <taxon>Atherinomorphae</taxon>
        <taxon>Cyprinodontiformes</taxon>
        <taxon>Nothobranchiidae</taxon>
        <taxon>Nothobranchius</taxon>
    </lineage>
</organism>
<proteinExistence type="predicted"/>
<dbReference type="SUPFAM" id="SSF48726">
    <property type="entry name" value="Immunoglobulin"/>
    <property type="match status" value="1"/>
</dbReference>
<dbReference type="InterPro" id="IPR036179">
    <property type="entry name" value="Ig-like_dom_sf"/>
</dbReference>
<keyword evidence="3" id="KW-1185">Reference proteome</keyword>
<dbReference type="InterPro" id="IPR013783">
    <property type="entry name" value="Ig-like_fold"/>
</dbReference>
<evidence type="ECO:0008006" key="4">
    <source>
        <dbReference type="Google" id="ProtNLM"/>
    </source>
</evidence>
<sequence>MEEPGWIQMFLLLTMLLQLPGEENCNTTFWSYIKLGGEAQELVGHGQVKYNRSNALSLAGNCSLVLRNISAEDAGLYFCLLYERGYRLHPDAPVYIFVVTRECSHTFITTKRSQI</sequence>
<dbReference type="Gene3D" id="2.60.40.10">
    <property type="entry name" value="Immunoglobulins"/>
    <property type="match status" value="1"/>
</dbReference>
<dbReference type="Ensembl" id="ENSNFUT00015015026.1">
    <property type="protein sequence ID" value="ENSNFUP00015014316.1"/>
    <property type="gene ID" value="ENSNFUG00015006962.1"/>
</dbReference>
<accession>A0A8C6L1N2</accession>
<evidence type="ECO:0000256" key="1">
    <source>
        <dbReference type="SAM" id="SignalP"/>
    </source>
</evidence>
<keyword evidence="1" id="KW-0732">Signal</keyword>
<dbReference type="Proteomes" id="UP000694548">
    <property type="component" value="Chromosome sgr04"/>
</dbReference>
<name>A0A8C6L1N2_NOTFU</name>
<feature type="chain" id="PRO_5034629855" description="Immunoglobulin V-set domain-containing protein" evidence="1">
    <location>
        <begin position="22"/>
        <end position="115"/>
    </location>
</feature>
<feature type="signal peptide" evidence="1">
    <location>
        <begin position="1"/>
        <end position="21"/>
    </location>
</feature>
<reference evidence="2" key="2">
    <citation type="submission" date="2025-08" db="UniProtKB">
        <authorList>
            <consortium name="Ensembl"/>
        </authorList>
    </citation>
    <scope>IDENTIFICATION</scope>
</reference>
<protein>
    <recommendedName>
        <fullName evidence="4">Immunoglobulin V-set domain-containing protein</fullName>
    </recommendedName>
</protein>
<evidence type="ECO:0000313" key="3">
    <source>
        <dbReference type="Proteomes" id="UP000694548"/>
    </source>
</evidence>
<reference evidence="2" key="1">
    <citation type="submission" date="2014-08" db="EMBL/GenBank/DDBJ databases">
        <authorList>
            <person name="Senf B."/>
            <person name="Petzold A."/>
            <person name="Downie B.R."/>
            <person name="Koch P."/>
            <person name="Platzer M."/>
        </authorList>
    </citation>
    <scope>NUCLEOTIDE SEQUENCE [LARGE SCALE GENOMIC DNA]</scope>
    <source>
        <strain evidence="2">GRZ</strain>
    </source>
</reference>